<dbReference type="PANTHER" id="PTHR23250">
    <property type="entry name" value="DYSFERLIN-RELATED"/>
    <property type="match status" value="1"/>
</dbReference>
<protein>
    <recommendedName>
        <fullName evidence="2">Peroxin/Ferlin domain-containing protein</fullName>
    </recommendedName>
</protein>
<evidence type="ECO:0000313" key="3">
    <source>
        <dbReference type="EMBL" id="RJE19457.1"/>
    </source>
</evidence>
<dbReference type="SMART" id="SM00694">
    <property type="entry name" value="DysFC"/>
    <property type="match status" value="1"/>
</dbReference>
<proteinExistence type="predicted"/>
<organism evidence="3 4">
    <name type="scientific">Aspergillus sclerotialis</name>
    <dbReference type="NCBI Taxonomy" id="2070753"/>
    <lineage>
        <taxon>Eukaryota</taxon>
        <taxon>Fungi</taxon>
        <taxon>Dikarya</taxon>
        <taxon>Ascomycota</taxon>
        <taxon>Pezizomycotina</taxon>
        <taxon>Eurotiomycetes</taxon>
        <taxon>Eurotiomycetidae</taxon>
        <taxon>Eurotiales</taxon>
        <taxon>Aspergillaceae</taxon>
        <taxon>Aspergillus</taxon>
        <taxon>Aspergillus subgen. Polypaecilum</taxon>
    </lineage>
</organism>
<dbReference type="InterPro" id="IPR051513">
    <property type="entry name" value="Tectonin_beta-prop"/>
</dbReference>
<dbReference type="PANTHER" id="PTHR23250:SF1">
    <property type="entry name" value="TECTONIN BETA-PROPELLER REPEAT-CONTAINING PROTEIN 1"/>
    <property type="match status" value="1"/>
</dbReference>
<feature type="compositionally biased region" description="Gly residues" evidence="1">
    <location>
        <begin position="108"/>
        <end position="130"/>
    </location>
</feature>
<gene>
    <name evidence="3" type="ORF">PHISCL_08196</name>
</gene>
<name>A0A3A2ZDQ9_9EURO</name>
<comment type="caution">
    <text evidence="3">The sequence shown here is derived from an EMBL/GenBank/DDBJ whole genome shotgun (WGS) entry which is preliminary data.</text>
</comment>
<reference evidence="4" key="1">
    <citation type="submission" date="2017-02" db="EMBL/GenBank/DDBJ databases">
        <authorList>
            <person name="Tafer H."/>
            <person name="Lopandic K."/>
        </authorList>
    </citation>
    <scope>NUCLEOTIDE SEQUENCE [LARGE SCALE GENOMIC DNA]</scope>
    <source>
        <strain evidence="4">CBS 366.77</strain>
    </source>
</reference>
<dbReference type="EMBL" id="MVGC01000403">
    <property type="protein sequence ID" value="RJE19457.1"/>
    <property type="molecule type" value="Genomic_DNA"/>
</dbReference>
<keyword evidence="4" id="KW-1185">Reference proteome</keyword>
<dbReference type="GO" id="GO:0007031">
    <property type="term" value="P:peroxisome organization"/>
    <property type="evidence" value="ECO:0007669"/>
    <property type="project" value="UniProtKB-ARBA"/>
</dbReference>
<dbReference type="STRING" id="2070753.A0A3A2ZDQ9"/>
<dbReference type="GO" id="GO:0005778">
    <property type="term" value="C:peroxisomal membrane"/>
    <property type="evidence" value="ECO:0007669"/>
    <property type="project" value="UniProtKB-ARBA"/>
</dbReference>
<feature type="domain" description="Peroxin/Ferlin" evidence="2">
    <location>
        <begin position="218"/>
        <end position="253"/>
    </location>
</feature>
<evidence type="ECO:0000259" key="2">
    <source>
        <dbReference type="SMART" id="SM00694"/>
    </source>
</evidence>
<dbReference type="InterPro" id="IPR006614">
    <property type="entry name" value="Peroxin/Ferlin"/>
</dbReference>
<dbReference type="Proteomes" id="UP000266188">
    <property type="component" value="Unassembled WGS sequence"/>
</dbReference>
<dbReference type="Pfam" id="PF06398">
    <property type="entry name" value="Pex24p"/>
    <property type="match status" value="1"/>
</dbReference>
<feature type="region of interest" description="Disordered" evidence="1">
    <location>
        <begin position="1"/>
        <end position="139"/>
    </location>
</feature>
<dbReference type="OrthoDB" id="72441at2759"/>
<dbReference type="AlphaFoldDB" id="A0A3A2ZDQ9"/>
<accession>A0A3A2ZDQ9</accession>
<dbReference type="InterPro" id="IPR010482">
    <property type="entry name" value="TECPR1-like_DysF"/>
</dbReference>
<sequence>MEDPHNISLVDNTSPTRHSIDDTLSHSTSTGNVSSHFSKRWTREERARRKYAKWQPQKLGIPDTGSPVRKSPSPDPDASSTTDGRALSQRESRLEQVDTVDFATSNGNGNGNSNGNSDGNGNGNENGNGNGQPAAQDNHTKPDRVLDILYENQRGWFFFGIPLYSHGSLLNFDPSAWVTQDLKDSPVNITNAQLPDPSWEWAWPTWYVDMSGDVDEQGWQYSLSFSSSAWHGNHPWFHSFVRRRRWVRMRNKKATERVRRGQTKLEKAHRLTEDYFTIHSSTGRTTTAASAEVGSQAASTLNRPSTKIERVAAFEEIADVPTLMYALKVAIVDREKIEALKRFIVDGGEELYYLDEKMPDIMALFVFQTSRWQLLTYLMGVVDELSQILSEVSGEEAEIIQRKRDNLGRAANTTRNHIRGPDIFGDVNRASTTGMLDLSPVSKEDSLLAKHIGLSIDPIDRGKRIEGIPKEAEIGREGHIYRGRAGVA</sequence>
<evidence type="ECO:0000313" key="4">
    <source>
        <dbReference type="Proteomes" id="UP000266188"/>
    </source>
</evidence>
<feature type="compositionally biased region" description="Polar residues" evidence="1">
    <location>
        <begin position="25"/>
        <end position="36"/>
    </location>
</feature>
<evidence type="ECO:0000256" key="1">
    <source>
        <dbReference type="SAM" id="MobiDB-lite"/>
    </source>
</evidence>